<reference evidence="3" key="4">
    <citation type="journal article" date="2022" name="PLoS Pathog.">
        <title>Chromosome-level genome of Schistosoma haematobium underpins genome-wide explorations of molecular variation.</title>
        <authorList>
            <person name="Stroehlein A.J."/>
            <person name="Korhonen P.K."/>
            <person name="Lee V.V."/>
            <person name="Ralph S.A."/>
            <person name="Mentink-Kane M."/>
            <person name="You H."/>
            <person name="McManus D.P."/>
            <person name="Tchuente L.T."/>
            <person name="Stothard J.R."/>
            <person name="Kaur P."/>
            <person name="Dudchenko O."/>
            <person name="Aiden E.L."/>
            <person name="Yang B."/>
            <person name="Yang H."/>
            <person name="Emery A.M."/>
            <person name="Webster B.L."/>
            <person name="Brindley P.J."/>
            <person name="Rollinson D."/>
            <person name="Chang B.C.H."/>
            <person name="Gasser R.B."/>
            <person name="Young N.D."/>
        </authorList>
    </citation>
    <scope>NUCLEOTIDE SEQUENCE</scope>
</reference>
<reference evidence="3" key="3">
    <citation type="submission" date="2021-06" db="EMBL/GenBank/DDBJ databases">
        <title>Chromosome-level genome assembly for S. haematobium.</title>
        <authorList>
            <person name="Stroehlein A.J."/>
        </authorList>
    </citation>
    <scope>NUCLEOTIDE SEQUENCE</scope>
</reference>
<dbReference type="CDD" id="cd00590">
    <property type="entry name" value="RRM_SF"/>
    <property type="match status" value="1"/>
</dbReference>
<dbReference type="InterPro" id="IPR000504">
    <property type="entry name" value="RRM_dom"/>
</dbReference>
<proteinExistence type="predicted"/>
<keyword evidence="1" id="KW-0694">RNA-binding</keyword>
<dbReference type="RefSeq" id="XP_051071621.1">
    <property type="nucleotide sequence ID" value="XM_051211551.1"/>
</dbReference>
<dbReference type="AlphaFoldDB" id="A0A922S307"/>
<evidence type="ECO:0000313" key="4">
    <source>
        <dbReference type="Proteomes" id="UP000471633"/>
    </source>
</evidence>
<dbReference type="OrthoDB" id="6222408at2759"/>
<dbReference type="GO" id="GO:0003723">
    <property type="term" value="F:RNA binding"/>
    <property type="evidence" value="ECO:0007669"/>
    <property type="project" value="UniProtKB-UniRule"/>
</dbReference>
<evidence type="ECO:0000256" key="1">
    <source>
        <dbReference type="PROSITE-ProRule" id="PRU00176"/>
    </source>
</evidence>
<gene>
    <name evidence="3" type="ORF">MS3_00003693</name>
</gene>
<feature type="domain" description="RRM" evidence="2">
    <location>
        <begin position="45"/>
        <end position="117"/>
    </location>
</feature>
<sequence>MSCFPHCHYSPTATSVISKYEVLASFVFVLLLALIKQHSHMDDTCSIVIEDLANTHNVKPESVETWLAPFGVVKSISIYRRVIFVEFESPSAAENVITSENGKMFQNSYVSIRSPQPWDLMVAGDLVTKYEVPTSSEANKEAEVEVKDENASNGNVHTEVEEVKKLITHIKYLDKDELWTLYNALQDMRNERGAKTKVKTLPTGRPWLDSIGKTLFTERTETLHKLELEDSKINRRRFIQCDKLYTEASNECEKAWFNIIDQEINTCNAPILPEDMNNISFPPVVVAAQPQINGPVYDSTGFLMPYPNHFPSDTCYNEYSAV</sequence>
<accession>A0A922S307</accession>
<dbReference type="SMART" id="SM00360">
    <property type="entry name" value="RRM"/>
    <property type="match status" value="1"/>
</dbReference>
<dbReference type="Proteomes" id="UP000471633">
    <property type="component" value="Unassembled WGS sequence"/>
</dbReference>
<protein>
    <recommendedName>
        <fullName evidence="2">RRM domain-containing protein</fullName>
    </recommendedName>
</protein>
<dbReference type="InterPro" id="IPR012677">
    <property type="entry name" value="Nucleotide-bd_a/b_plait_sf"/>
</dbReference>
<organism evidence="3 4">
    <name type="scientific">Schistosoma haematobium</name>
    <name type="common">Blood fluke</name>
    <dbReference type="NCBI Taxonomy" id="6185"/>
    <lineage>
        <taxon>Eukaryota</taxon>
        <taxon>Metazoa</taxon>
        <taxon>Spiralia</taxon>
        <taxon>Lophotrochozoa</taxon>
        <taxon>Platyhelminthes</taxon>
        <taxon>Trematoda</taxon>
        <taxon>Digenea</taxon>
        <taxon>Strigeidida</taxon>
        <taxon>Schistosomatoidea</taxon>
        <taxon>Schistosomatidae</taxon>
        <taxon>Schistosoma</taxon>
    </lineage>
</organism>
<dbReference type="PROSITE" id="PS50102">
    <property type="entry name" value="RRM"/>
    <property type="match status" value="1"/>
</dbReference>
<reference evidence="3" key="2">
    <citation type="journal article" date="2019" name="Gigascience">
        <title>High-quality Schistosoma haematobium genome achieved by single-molecule and long-range sequencing.</title>
        <authorList>
            <person name="Stroehlein A.J."/>
            <person name="Korhonen P.K."/>
            <person name="Chong T.M."/>
            <person name="Lim Y.L."/>
            <person name="Chan K.G."/>
            <person name="Webster B."/>
            <person name="Rollinson D."/>
            <person name="Brindley P.J."/>
            <person name="Gasser R.B."/>
            <person name="Young N.D."/>
        </authorList>
    </citation>
    <scope>NUCLEOTIDE SEQUENCE</scope>
</reference>
<dbReference type="InterPro" id="IPR035979">
    <property type="entry name" value="RBD_domain_sf"/>
</dbReference>
<dbReference type="Gene3D" id="3.30.70.330">
    <property type="match status" value="1"/>
</dbReference>
<dbReference type="CTD" id="24590104"/>
<reference evidence="3" key="1">
    <citation type="journal article" date="2012" name="Nat. Genet.">
        <title>Whole-genome sequence of Schistosoma haematobium.</title>
        <authorList>
            <person name="Young N.D."/>
            <person name="Jex A.R."/>
            <person name="Li B."/>
            <person name="Liu S."/>
            <person name="Yang L."/>
            <person name="Xiong Z."/>
            <person name="Li Y."/>
            <person name="Cantacessi C."/>
            <person name="Hall R.S."/>
            <person name="Xu X."/>
            <person name="Chen F."/>
            <person name="Wu X."/>
            <person name="Zerlotini A."/>
            <person name="Oliveira G."/>
            <person name="Hofmann A."/>
            <person name="Zhang G."/>
            <person name="Fang X."/>
            <person name="Kang Y."/>
            <person name="Campbell B.E."/>
            <person name="Loukas A."/>
            <person name="Ranganathan S."/>
            <person name="Rollinson D."/>
            <person name="Rinaldi G."/>
            <person name="Brindley P.J."/>
            <person name="Yang H."/>
            <person name="Wang J."/>
            <person name="Wang J."/>
            <person name="Gasser R.B."/>
        </authorList>
    </citation>
    <scope>NUCLEOTIDE SEQUENCE</scope>
</reference>
<dbReference type="GeneID" id="24590104"/>
<dbReference type="SUPFAM" id="SSF54928">
    <property type="entry name" value="RNA-binding domain, RBD"/>
    <property type="match status" value="1"/>
</dbReference>
<name>A0A922S307_SCHHA</name>
<evidence type="ECO:0000313" key="3">
    <source>
        <dbReference type="EMBL" id="KAH9591397.1"/>
    </source>
</evidence>
<evidence type="ECO:0000259" key="2">
    <source>
        <dbReference type="PROSITE" id="PS50102"/>
    </source>
</evidence>
<dbReference type="EMBL" id="AMPZ03000002">
    <property type="protein sequence ID" value="KAH9591397.1"/>
    <property type="molecule type" value="Genomic_DNA"/>
</dbReference>
<keyword evidence="4" id="KW-1185">Reference proteome</keyword>
<dbReference type="Pfam" id="PF00076">
    <property type="entry name" value="RRM_1"/>
    <property type="match status" value="1"/>
</dbReference>
<comment type="caution">
    <text evidence="3">The sequence shown here is derived from an EMBL/GenBank/DDBJ whole genome shotgun (WGS) entry which is preliminary data.</text>
</comment>